<dbReference type="PANTHER" id="PTHR23161">
    <property type="entry name" value="PROTEIN CIP2A"/>
    <property type="match status" value="1"/>
</dbReference>
<dbReference type="PANTHER" id="PTHR23161:SF2">
    <property type="entry name" value="PROTEIN CIP2A"/>
    <property type="match status" value="1"/>
</dbReference>
<sequence>MSERDQLIQMRTAVDASIASVANAAQRFYNSCSEENATTLDMELANLIKLTNSIDPTARLTLKNVHLSELLTHCPILLSASSTSAVTRSRLHLFLFNIAFYNVPLREYLAGDQMQMCGPIFECLRLSLRDQLGPQNLIDILRLLQTSYKAFSHKLLKLLAHDSRIVVVSSLVLVGYLEAKLRDTV</sequence>
<dbReference type="WBParaSite" id="ALUE_0002229201-mRNA-1">
    <property type="protein sequence ID" value="ALUE_0002229201-mRNA-1"/>
    <property type="gene ID" value="ALUE_0002229201"/>
</dbReference>
<dbReference type="InterPro" id="IPR042510">
    <property type="entry name" value="CIP2A"/>
</dbReference>
<dbReference type="Proteomes" id="UP000036681">
    <property type="component" value="Unplaced"/>
</dbReference>
<dbReference type="AlphaFoldDB" id="A0A0M3IU64"/>
<evidence type="ECO:0000313" key="1">
    <source>
        <dbReference type="Proteomes" id="UP000036681"/>
    </source>
</evidence>
<name>A0A0M3IU64_ASCLU</name>
<keyword evidence="1" id="KW-1185">Reference proteome</keyword>
<proteinExistence type="predicted"/>
<reference evidence="2" key="1">
    <citation type="submission" date="2017-02" db="UniProtKB">
        <authorList>
            <consortium name="WormBaseParasite"/>
        </authorList>
    </citation>
    <scope>IDENTIFICATION</scope>
</reference>
<organism evidence="1 2">
    <name type="scientific">Ascaris lumbricoides</name>
    <name type="common">Giant roundworm</name>
    <dbReference type="NCBI Taxonomy" id="6252"/>
    <lineage>
        <taxon>Eukaryota</taxon>
        <taxon>Metazoa</taxon>
        <taxon>Ecdysozoa</taxon>
        <taxon>Nematoda</taxon>
        <taxon>Chromadorea</taxon>
        <taxon>Rhabditida</taxon>
        <taxon>Spirurina</taxon>
        <taxon>Ascaridomorpha</taxon>
        <taxon>Ascaridoidea</taxon>
        <taxon>Ascarididae</taxon>
        <taxon>Ascaris</taxon>
    </lineage>
</organism>
<evidence type="ECO:0000313" key="2">
    <source>
        <dbReference type="WBParaSite" id="ALUE_0002229201-mRNA-1"/>
    </source>
</evidence>
<protein>
    <submittedName>
        <fullName evidence="2">CCR4-NOT transcription complex subunit 1</fullName>
    </submittedName>
</protein>
<accession>A0A0M3IU64</accession>